<accession>A0A975GSS5</accession>
<evidence type="ECO:0000256" key="1">
    <source>
        <dbReference type="ARBA" id="ARBA00005953"/>
    </source>
</evidence>
<proteinExistence type="inferred from homology"/>
<dbReference type="PANTHER" id="PTHR31793:SF27">
    <property type="entry name" value="NOVEL THIOESTERASE SUPERFAMILY DOMAIN AND SAPOSIN A-TYPE DOMAIN CONTAINING PROTEIN (0610012H03RIK)"/>
    <property type="match status" value="1"/>
</dbReference>
<evidence type="ECO:0000313" key="3">
    <source>
        <dbReference type="EMBL" id="QTA91378.1"/>
    </source>
</evidence>
<dbReference type="RefSeq" id="WP_207679185.1">
    <property type="nucleotide sequence ID" value="NZ_CP061800.1"/>
</dbReference>
<dbReference type="SUPFAM" id="SSF54637">
    <property type="entry name" value="Thioesterase/thiol ester dehydrase-isomerase"/>
    <property type="match status" value="1"/>
</dbReference>
<dbReference type="Gene3D" id="3.10.129.10">
    <property type="entry name" value="Hotdog Thioesterase"/>
    <property type="match status" value="1"/>
</dbReference>
<sequence length="141" mass="16498">MAFRADLKVCFSDIDHAGIVYYPRFLHYFHVALEELFSSELGIDYPTVLNKYRVGFPTVHLETDFRHPLRYGDLIQVEVSVLDIGQTSVTWGYTTYKRGEPEIVVVSGHNVTVCLNMDTFRKTELPEWLRQRLTDYQKKYA</sequence>
<keyword evidence="4" id="KW-1185">Reference proteome</keyword>
<name>A0A975GSS5_9BACT</name>
<dbReference type="Pfam" id="PF13279">
    <property type="entry name" value="4HBT_2"/>
    <property type="match status" value="1"/>
</dbReference>
<dbReference type="PANTHER" id="PTHR31793">
    <property type="entry name" value="4-HYDROXYBENZOYL-COA THIOESTERASE FAMILY MEMBER"/>
    <property type="match status" value="1"/>
</dbReference>
<dbReference type="Proteomes" id="UP000663722">
    <property type="component" value="Chromosome"/>
</dbReference>
<organism evidence="3 4">
    <name type="scientific">Desulfonema magnum</name>
    <dbReference type="NCBI Taxonomy" id="45655"/>
    <lineage>
        <taxon>Bacteria</taxon>
        <taxon>Pseudomonadati</taxon>
        <taxon>Thermodesulfobacteriota</taxon>
        <taxon>Desulfobacteria</taxon>
        <taxon>Desulfobacterales</taxon>
        <taxon>Desulfococcaceae</taxon>
        <taxon>Desulfonema</taxon>
    </lineage>
</organism>
<protein>
    <submittedName>
        <fullName evidence="3">4-Hydroxybenzoyl-CoA thioesterase</fullName>
    </submittedName>
</protein>
<dbReference type="CDD" id="cd00586">
    <property type="entry name" value="4HBT"/>
    <property type="match status" value="1"/>
</dbReference>
<dbReference type="PIRSF" id="PIRSF003230">
    <property type="entry name" value="YbgC"/>
    <property type="match status" value="1"/>
</dbReference>
<dbReference type="InterPro" id="IPR029069">
    <property type="entry name" value="HotDog_dom_sf"/>
</dbReference>
<evidence type="ECO:0000313" key="4">
    <source>
        <dbReference type="Proteomes" id="UP000663722"/>
    </source>
</evidence>
<dbReference type="InterPro" id="IPR050563">
    <property type="entry name" value="4-hydroxybenzoyl-CoA_TE"/>
</dbReference>
<dbReference type="InterPro" id="IPR006684">
    <property type="entry name" value="YbgC/YbaW"/>
</dbReference>
<dbReference type="EMBL" id="CP061800">
    <property type="protein sequence ID" value="QTA91378.1"/>
    <property type="molecule type" value="Genomic_DNA"/>
</dbReference>
<gene>
    <name evidence="3" type="ORF">dnm_074430</name>
</gene>
<keyword evidence="2" id="KW-0378">Hydrolase</keyword>
<reference evidence="3" key="1">
    <citation type="journal article" date="2021" name="Microb. Physiol.">
        <title>Proteogenomic Insights into the Physiology of Marine, Sulfate-Reducing, Filamentous Desulfonema limicola and Desulfonema magnum.</title>
        <authorList>
            <person name="Schnaars V."/>
            <person name="Wohlbrand L."/>
            <person name="Scheve S."/>
            <person name="Hinrichs C."/>
            <person name="Reinhardt R."/>
            <person name="Rabus R."/>
        </authorList>
    </citation>
    <scope>NUCLEOTIDE SEQUENCE</scope>
    <source>
        <strain evidence="3">4be13</strain>
    </source>
</reference>
<comment type="similarity">
    <text evidence="1">Belongs to the 4-hydroxybenzoyl-CoA thioesterase family.</text>
</comment>
<dbReference type="AlphaFoldDB" id="A0A975GSS5"/>
<evidence type="ECO:0000256" key="2">
    <source>
        <dbReference type="ARBA" id="ARBA00022801"/>
    </source>
</evidence>
<dbReference type="KEGG" id="dmm:dnm_074430"/>
<dbReference type="GO" id="GO:0047617">
    <property type="term" value="F:fatty acyl-CoA hydrolase activity"/>
    <property type="evidence" value="ECO:0007669"/>
    <property type="project" value="TreeGrafter"/>
</dbReference>